<sequence>MTRYRRFMRDEKLLFTLKLGFIRFTEAMRPFKPLVLLCGLLTLAACGSTPSNPAAAAPAAVTPTSTPTLAPALATQAASLTLTVGQTRQLNVTVDGRAPAPGELTWTTNNASVATVTQTGLVTAKGVGSAVVRVALTSYPAAFLDFAVTVTAATASPTPGTANSSFAQRVLDLSNQARAQGRTCGSTRFAPAAPLTYNAQLAQAAQAHATDMATKNYFSHTSLDGRTVAQRITATGYAWRAIGENIAAGQTTPEQVVAGWLQSEGHCRNIMNPAYQELGVGYAQDGSYGTTWVQDFGAR</sequence>
<feature type="domain" description="BIG2" evidence="2">
    <location>
        <begin position="76"/>
        <end position="134"/>
    </location>
</feature>
<feature type="domain" description="SCP" evidence="1">
    <location>
        <begin position="172"/>
        <end position="296"/>
    </location>
</feature>
<dbReference type="AlphaFoldDB" id="Q1J144"/>
<evidence type="ECO:0000313" key="4">
    <source>
        <dbReference type="Proteomes" id="UP000002431"/>
    </source>
</evidence>
<dbReference type="SUPFAM" id="SSF55797">
    <property type="entry name" value="PR-1-like"/>
    <property type="match status" value="1"/>
</dbReference>
<dbReference type="InterPro" id="IPR014044">
    <property type="entry name" value="CAP_dom"/>
</dbReference>
<evidence type="ECO:0000259" key="2">
    <source>
        <dbReference type="Pfam" id="PF02368"/>
    </source>
</evidence>
<accession>Q1J144</accession>
<proteinExistence type="predicted"/>
<dbReference type="Gene3D" id="3.40.33.10">
    <property type="entry name" value="CAP"/>
    <property type="match status" value="1"/>
</dbReference>
<dbReference type="PANTHER" id="PTHR31157">
    <property type="entry name" value="SCP DOMAIN-CONTAINING PROTEIN"/>
    <property type="match status" value="1"/>
</dbReference>
<dbReference type="Pfam" id="PF02368">
    <property type="entry name" value="Big_2"/>
    <property type="match status" value="1"/>
</dbReference>
<organism evidence="3 4">
    <name type="scientific">Deinococcus geothermalis (strain DSM 11300 / CIP 105573 / AG-3a)</name>
    <dbReference type="NCBI Taxonomy" id="319795"/>
    <lineage>
        <taxon>Bacteria</taxon>
        <taxon>Thermotogati</taxon>
        <taxon>Deinococcota</taxon>
        <taxon>Deinococci</taxon>
        <taxon>Deinococcales</taxon>
        <taxon>Deinococcaceae</taxon>
        <taxon>Deinococcus</taxon>
    </lineage>
</organism>
<dbReference type="Pfam" id="PF00188">
    <property type="entry name" value="CAP"/>
    <property type="match status" value="1"/>
</dbReference>
<dbReference type="InterPro" id="IPR003343">
    <property type="entry name" value="Big_2"/>
</dbReference>
<dbReference type="PANTHER" id="PTHR31157:SF1">
    <property type="entry name" value="SCP DOMAIN-CONTAINING PROTEIN"/>
    <property type="match status" value="1"/>
</dbReference>
<gene>
    <name evidence="3" type="ordered locus">Dgeo_0488</name>
</gene>
<keyword evidence="4" id="KW-1185">Reference proteome</keyword>
<evidence type="ECO:0000313" key="3">
    <source>
        <dbReference type="EMBL" id="ABF44790.1"/>
    </source>
</evidence>
<dbReference type="InterPro" id="IPR035940">
    <property type="entry name" value="CAP_sf"/>
</dbReference>
<dbReference type="KEGG" id="dge:Dgeo_0488"/>
<dbReference type="CDD" id="cd05379">
    <property type="entry name" value="CAP_bacterial"/>
    <property type="match status" value="1"/>
</dbReference>
<protein>
    <submittedName>
        <fullName evidence="3">SCP/PR1 domain</fullName>
    </submittedName>
</protein>
<evidence type="ECO:0000259" key="1">
    <source>
        <dbReference type="Pfam" id="PF00188"/>
    </source>
</evidence>
<dbReference type="EMBL" id="CP000359">
    <property type="protein sequence ID" value="ABF44790.1"/>
    <property type="molecule type" value="Genomic_DNA"/>
</dbReference>
<dbReference type="HOGENOM" id="CLU_048111_2_2_0"/>
<dbReference type="STRING" id="319795.Dgeo_0488"/>
<dbReference type="SUPFAM" id="SSF49373">
    <property type="entry name" value="Invasin/intimin cell-adhesion fragments"/>
    <property type="match status" value="1"/>
</dbReference>
<reference evidence="3" key="1">
    <citation type="submission" date="2006-04" db="EMBL/GenBank/DDBJ databases">
        <title>Complete sequence of chromosome of Deinococcus geothermalis DSM 11300.</title>
        <authorList>
            <consortium name="US DOE Joint Genome Institute"/>
            <person name="Copeland A."/>
            <person name="Lucas S."/>
            <person name="Lapidus A."/>
            <person name="Barry K."/>
            <person name="Detter J.C."/>
            <person name="Glavina del Rio T."/>
            <person name="Hammon N."/>
            <person name="Israni S."/>
            <person name="Dalin E."/>
            <person name="Tice H."/>
            <person name="Pitluck S."/>
            <person name="Brettin T."/>
            <person name="Bruce D."/>
            <person name="Han C."/>
            <person name="Tapia R."/>
            <person name="Saunders E."/>
            <person name="Gilna P."/>
            <person name="Schmutz J."/>
            <person name="Larimer F."/>
            <person name="Land M."/>
            <person name="Hauser L."/>
            <person name="Kyrpides N."/>
            <person name="Kim E."/>
            <person name="Daly M.J."/>
            <person name="Fredrickson J.K."/>
            <person name="Makarova K.S."/>
            <person name="Gaidamakova E.K."/>
            <person name="Zhai M."/>
            <person name="Richardson P."/>
        </authorList>
    </citation>
    <scope>NUCLEOTIDE SEQUENCE</scope>
    <source>
        <strain evidence="3">DSM 11300</strain>
    </source>
</reference>
<dbReference type="eggNOG" id="COG2340">
    <property type="taxonomic scope" value="Bacteria"/>
</dbReference>
<dbReference type="Proteomes" id="UP000002431">
    <property type="component" value="Chromosome"/>
</dbReference>
<dbReference type="InterPro" id="IPR008964">
    <property type="entry name" value="Invasin/intimin_cell_adhesion"/>
</dbReference>
<name>Q1J144_DEIGD</name>
<dbReference type="Gene3D" id="2.60.40.1080">
    <property type="match status" value="1"/>
</dbReference>